<dbReference type="Pfam" id="PF06094">
    <property type="entry name" value="GGACT"/>
    <property type="match status" value="1"/>
</dbReference>
<dbReference type="InterPro" id="IPR009288">
    <property type="entry name" value="AIG2-like_dom"/>
</dbReference>
<dbReference type="AlphaFoldDB" id="A0A364K908"/>
<feature type="domain" description="Gamma-glutamylcyclotransferase AIG2-like" evidence="4">
    <location>
        <begin position="3"/>
        <end position="124"/>
    </location>
</feature>
<evidence type="ECO:0000256" key="3">
    <source>
        <dbReference type="RuleBase" id="RU367036"/>
    </source>
</evidence>
<dbReference type="PANTHER" id="PTHR12510:SF4">
    <property type="entry name" value="GAMMA-GLUTAMYLAMINECYCLOTRANSFERASE"/>
    <property type="match status" value="1"/>
</dbReference>
<dbReference type="CDD" id="cd06661">
    <property type="entry name" value="GGCT_like"/>
    <property type="match status" value="1"/>
</dbReference>
<evidence type="ECO:0000256" key="1">
    <source>
        <dbReference type="ARBA" id="ARBA00008861"/>
    </source>
</evidence>
<dbReference type="GO" id="GO:0005829">
    <property type="term" value="C:cytosol"/>
    <property type="evidence" value="ECO:0007669"/>
    <property type="project" value="TreeGrafter"/>
</dbReference>
<reference evidence="5 6" key="1">
    <citation type="submission" date="2018-06" db="EMBL/GenBank/DDBJ databases">
        <title>Thermoflavimicrobium daqus sp. nov., a thermophilic microbe isolated from Moutai-flavour Daqu.</title>
        <authorList>
            <person name="Wang X."/>
            <person name="Zhou H."/>
        </authorList>
    </citation>
    <scope>NUCLEOTIDE SEQUENCE [LARGE SCALE GENOMIC DNA]</scope>
    <source>
        <strain evidence="5 6">FBKL4.011</strain>
    </source>
</reference>
<dbReference type="GO" id="GO:0016740">
    <property type="term" value="F:transferase activity"/>
    <property type="evidence" value="ECO:0007669"/>
    <property type="project" value="UniProtKB-KW"/>
</dbReference>
<keyword evidence="5" id="KW-0808">Transferase</keyword>
<proteinExistence type="inferred from homology"/>
<reference evidence="5 6" key="2">
    <citation type="submission" date="2018-06" db="EMBL/GenBank/DDBJ databases">
        <authorList>
            <person name="Zhirakovskaya E."/>
        </authorList>
    </citation>
    <scope>NUCLEOTIDE SEQUENCE [LARGE SCALE GENOMIC DNA]</scope>
    <source>
        <strain evidence="5 6">FBKL4.011</strain>
    </source>
</reference>
<accession>A0A364K908</accession>
<organism evidence="5 6">
    <name type="scientific">Thermoflavimicrobium daqui</name>
    <dbReference type="NCBI Taxonomy" id="2137476"/>
    <lineage>
        <taxon>Bacteria</taxon>
        <taxon>Bacillati</taxon>
        <taxon>Bacillota</taxon>
        <taxon>Bacilli</taxon>
        <taxon>Bacillales</taxon>
        <taxon>Thermoactinomycetaceae</taxon>
        <taxon>Thermoflavimicrobium</taxon>
    </lineage>
</organism>
<dbReference type="RefSeq" id="WP_113657307.1">
    <property type="nucleotide sequence ID" value="NZ_KZ845663.1"/>
</dbReference>
<sequence length="130" mass="15417">MNLFVYGSLRKGMKYHHLLQGAKLITLSAWIRGLLYDTRQGYPGLTPGNGHVIGEIYHINKQILKRVDQLEDYYGPQDPRNLYERNELYVNTKEYGKIRSFVYTYKMEQWLKQKGIYITEGDWVQYMTKG</sequence>
<evidence type="ECO:0000259" key="4">
    <source>
        <dbReference type="Pfam" id="PF06094"/>
    </source>
</evidence>
<gene>
    <name evidence="5" type="ORF">DL897_01230</name>
</gene>
<dbReference type="PANTHER" id="PTHR12510">
    <property type="entry name" value="TROPONIN C-AKIN-1 PROTEIN"/>
    <property type="match status" value="1"/>
</dbReference>
<dbReference type="InterPro" id="IPR036568">
    <property type="entry name" value="GGCT-like_sf"/>
</dbReference>
<protein>
    <recommendedName>
        <fullName evidence="3">Gamma-glutamylcyclotransferase family protein</fullName>
    </recommendedName>
</protein>
<dbReference type="InterPro" id="IPR039126">
    <property type="entry name" value="GGACT"/>
</dbReference>
<comment type="caution">
    <text evidence="5">The sequence shown here is derived from an EMBL/GenBank/DDBJ whole genome shotgun (WGS) entry which is preliminary data.</text>
</comment>
<dbReference type="SUPFAM" id="SSF110857">
    <property type="entry name" value="Gamma-glutamyl cyclotransferase-like"/>
    <property type="match status" value="1"/>
</dbReference>
<evidence type="ECO:0000313" key="5">
    <source>
        <dbReference type="EMBL" id="RAL26702.1"/>
    </source>
</evidence>
<dbReference type="EMBL" id="QJKK01000001">
    <property type="protein sequence ID" value="RAL26702.1"/>
    <property type="molecule type" value="Genomic_DNA"/>
</dbReference>
<keyword evidence="6" id="KW-1185">Reference proteome</keyword>
<dbReference type="InterPro" id="IPR013024">
    <property type="entry name" value="GGCT-like"/>
</dbReference>
<comment type="similarity">
    <text evidence="1 3">Belongs to the gamma-glutamylcyclotransferase family.</text>
</comment>
<evidence type="ECO:0000313" key="6">
    <source>
        <dbReference type="Proteomes" id="UP000251213"/>
    </source>
</evidence>
<dbReference type="GO" id="GO:0061929">
    <property type="term" value="F:gamma-glutamylaminecyclotransferase activity"/>
    <property type="evidence" value="ECO:0007669"/>
    <property type="project" value="InterPro"/>
</dbReference>
<evidence type="ECO:0000256" key="2">
    <source>
        <dbReference type="PIRSR" id="PIRSR639126-1"/>
    </source>
</evidence>
<dbReference type="Proteomes" id="UP000251213">
    <property type="component" value="Unassembled WGS sequence"/>
</dbReference>
<feature type="active site" description="Proton acceptor" evidence="2">
    <location>
        <position position="71"/>
    </location>
</feature>
<name>A0A364K908_9BACL</name>
<dbReference type="OrthoDB" id="8538589at2"/>
<dbReference type="Gene3D" id="3.10.490.10">
    <property type="entry name" value="Gamma-glutamyl cyclotransferase-like"/>
    <property type="match status" value="1"/>
</dbReference>